<reference evidence="3" key="1">
    <citation type="submission" date="2018-11" db="EMBL/GenBank/DDBJ databases">
        <authorList>
            <consortium name="Pathogen Informatics"/>
        </authorList>
    </citation>
    <scope>NUCLEOTIDE SEQUENCE</scope>
</reference>
<name>A0A448WNJ1_9PLAT</name>
<evidence type="ECO:0000313" key="4">
    <source>
        <dbReference type="Proteomes" id="UP000784294"/>
    </source>
</evidence>
<proteinExistence type="predicted"/>
<dbReference type="AlphaFoldDB" id="A0A448WNJ1"/>
<organism evidence="3 4">
    <name type="scientific">Protopolystoma xenopodis</name>
    <dbReference type="NCBI Taxonomy" id="117903"/>
    <lineage>
        <taxon>Eukaryota</taxon>
        <taxon>Metazoa</taxon>
        <taxon>Spiralia</taxon>
        <taxon>Lophotrochozoa</taxon>
        <taxon>Platyhelminthes</taxon>
        <taxon>Monogenea</taxon>
        <taxon>Polyopisthocotylea</taxon>
        <taxon>Polystomatidea</taxon>
        <taxon>Polystomatidae</taxon>
        <taxon>Protopolystoma</taxon>
    </lineage>
</organism>
<feature type="region of interest" description="Disordered" evidence="1">
    <location>
        <begin position="143"/>
        <end position="162"/>
    </location>
</feature>
<keyword evidence="2" id="KW-0812">Transmembrane</keyword>
<comment type="caution">
    <text evidence="3">The sequence shown here is derived from an EMBL/GenBank/DDBJ whole genome shotgun (WGS) entry which is preliminary data.</text>
</comment>
<dbReference type="Proteomes" id="UP000784294">
    <property type="component" value="Unassembled WGS sequence"/>
</dbReference>
<dbReference type="EMBL" id="CAAALY010027500">
    <property type="protein sequence ID" value="VEL16192.1"/>
    <property type="molecule type" value="Genomic_DNA"/>
</dbReference>
<evidence type="ECO:0000256" key="1">
    <source>
        <dbReference type="SAM" id="MobiDB-lite"/>
    </source>
</evidence>
<protein>
    <submittedName>
        <fullName evidence="3">Uncharacterized protein</fullName>
    </submittedName>
</protein>
<evidence type="ECO:0000313" key="3">
    <source>
        <dbReference type="EMBL" id="VEL16192.1"/>
    </source>
</evidence>
<keyword evidence="2" id="KW-0472">Membrane</keyword>
<sequence>MQKGHFASDAGCKATGLAKRQPSHAIPSASLAFCLSRNSVSSLLCSAPSVSPSTFASTGFSCIWDNFIPTLAASCSTSLRRRRATNYLQHGFGGLLSQLGILMTTLLLFGIVAVHADDGETGWSGASSSGFVIAPSSSLSPFTGPTAAPDSYRPQDTIEPSTSYLRPFATGRYSHYASMTTNNDQHQVSHRSDGPMQYSRVVRKWCGNELVSVLREVCKMRGFYSPDNYLRQKRGKPMIYAKLTKNIAIPFKFMKRVNCTKNL</sequence>
<evidence type="ECO:0000256" key="2">
    <source>
        <dbReference type="SAM" id="Phobius"/>
    </source>
</evidence>
<keyword evidence="2" id="KW-1133">Transmembrane helix</keyword>
<accession>A0A448WNJ1</accession>
<feature type="transmembrane region" description="Helical" evidence="2">
    <location>
        <begin position="91"/>
        <end position="114"/>
    </location>
</feature>
<keyword evidence="4" id="KW-1185">Reference proteome</keyword>
<gene>
    <name evidence="3" type="ORF">PXEA_LOCUS9632</name>
</gene>